<proteinExistence type="predicted"/>
<comment type="caution">
    <text evidence="1">The sequence shown here is derived from an EMBL/GenBank/DDBJ whole genome shotgun (WGS) entry which is preliminary data.</text>
</comment>
<sequence length="112" mass="12056">MTTWELTPNDPNPLTGFANPVIGWHMTLATALDVLEGCNTIFAAGWASQLGPLATSDPTTPIWELVVNKGKVQVVVKDTDWFVFDGQNVWAIAESDVTAGYTVTEHVHTTGG</sequence>
<reference evidence="1 2" key="1">
    <citation type="submission" date="2017-02" db="EMBL/GenBank/DDBJ databases">
        <title>The new phylogeny of genus Mycobacterium.</title>
        <authorList>
            <person name="Tortoli E."/>
            <person name="Trovato A."/>
            <person name="Cirillo D.M."/>
        </authorList>
    </citation>
    <scope>NUCLEOTIDE SEQUENCE [LARGE SCALE GENOMIC DNA]</scope>
    <source>
        <strain evidence="1 2">CCUG 56329</strain>
    </source>
</reference>
<dbReference type="Proteomes" id="UP000192847">
    <property type="component" value="Unassembled WGS sequence"/>
</dbReference>
<protein>
    <submittedName>
        <fullName evidence="1">Uncharacterized protein</fullName>
    </submittedName>
</protein>
<evidence type="ECO:0000313" key="2">
    <source>
        <dbReference type="Proteomes" id="UP000192847"/>
    </source>
</evidence>
<evidence type="ECO:0000313" key="1">
    <source>
        <dbReference type="EMBL" id="ORB81784.1"/>
    </source>
</evidence>
<dbReference type="RefSeq" id="WP_023875678.1">
    <property type="nucleotide sequence ID" value="NZ_MVIL01000003.1"/>
</dbReference>
<dbReference type="EMBL" id="MVIL01000003">
    <property type="protein sequence ID" value="ORB81784.1"/>
    <property type="molecule type" value="Genomic_DNA"/>
</dbReference>
<name>A0ABX3TSP5_9MYCO</name>
<gene>
    <name evidence="1" type="ORF">BST46_01950</name>
</gene>
<organism evidence="1 2">
    <name type="scientific">Mycobacterium timonense</name>
    <dbReference type="NCBI Taxonomy" id="701043"/>
    <lineage>
        <taxon>Bacteria</taxon>
        <taxon>Bacillati</taxon>
        <taxon>Actinomycetota</taxon>
        <taxon>Actinomycetes</taxon>
        <taxon>Mycobacteriales</taxon>
        <taxon>Mycobacteriaceae</taxon>
        <taxon>Mycobacterium</taxon>
        <taxon>Mycobacterium avium complex (MAC)</taxon>
    </lineage>
</organism>
<keyword evidence="2" id="KW-1185">Reference proteome</keyword>
<accession>A0ABX3TSP5</accession>